<gene>
    <name evidence="2" type="ORF">BE21_49800</name>
</gene>
<protein>
    <submittedName>
        <fullName evidence="2">Uncharacterized protein</fullName>
    </submittedName>
</protein>
<dbReference type="Proteomes" id="UP000075502">
    <property type="component" value="Unassembled WGS sequence"/>
</dbReference>
<organism evidence="2 3">
    <name type="scientific">Sorangium cellulosum</name>
    <name type="common">Polyangium cellulosum</name>
    <dbReference type="NCBI Taxonomy" id="56"/>
    <lineage>
        <taxon>Bacteria</taxon>
        <taxon>Pseudomonadati</taxon>
        <taxon>Myxococcota</taxon>
        <taxon>Polyangia</taxon>
        <taxon>Polyangiales</taxon>
        <taxon>Polyangiaceae</taxon>
        <taxon>Sorangium</taxon>
    </lineage>
</organism>
<keyword evidence="1" id="KW-0472">Membrane</keyword>
<evidence type="ECO:0000313" key="2">
    <source>
        <dbReference type="EMBL" id="KYG03847.1"/>
    </source>
</evidence>
<sequence>MAPDLGRAVPADLAFALAPLVGLANVAGALARRRVLQALLVANVLSGLTIGLFAAFQLQSFVAWVGGTALAAGPSVAALFAHWRRR</sequence>
<evidence type="ECO:0000256" key="1">
    <source>
        <dbReference type="SAM" id="Phobius"/>
    </source>
</evidence>
<comment type="caution">
    <text evidence="2">The sequence shown here is derived from an EMBL/GenBank/DDBJ whole genome shotgun (WGS) entry which is preliminary data.</text>
</comment>
<reference evidence="2 3" key="1">
    <citation type="submission" date="2014-02" db="EMBL/GenBank/DDBJ databases">
        <title>The small core and large imbalanced accessory genome model reveals a collaborative survival strategy of Sorangium cellulosum strains in nature.</title>
        <authorList>
            <person name="Han K."/>
            <person name="Peng R."/>
            <person name="Blom J."/>
            <person name="Li Y.-Z."/>
        </authorList>
    </citation>
    <scope>NUCLEOTIDE SEQUENCE [LARGE SCALE GENOMIC DNA]</scope>
    <source>
        <strain evidence="2 3">So0007-03</strain>
    </source>
</reference>
<feature type="transmembrane region" description="Helical" evidence="1">
    <location>
        <begin position="38"/>
        <end position="56"/>
    </location>
</feature>
<keyword evidence="1" id="KW-1133">Transmembrane helix</keyword>
<evidence type="ECO:0000313" key="3">
    <source>
        <dbReference type="Proteomes" id="UP000075502"/>
    </source>
</evidence>
<accession>A0A150TH13</accession>
<feature type="transmembrane region" description="Helical" evidence="1">
    <location>
        <begin position="13"/>
        <end position="31"/>
    </location>
</feature>
<proteinExistence type="predicted"/>
<dbReference type="AlphaFoldDB" id="A0A150TH13"/>
<name>A0A150TH13_SORCE</name>
<dbReference type="EMBL" id="JEME01002572">
    <property type="protein sequence ID" value="KYG03847.1"/>
    <property type="molecule type" value="Genomic_DNA"/>
</dbReference>
<keyword evidence="1" id="KW-0812">Transmembrane</keyword>
<feature type="transmembrane region" description="Helical" evidence="1">
    <location>
        <begin position="62"/>
        <end position="83"/>
    </location>
</feature>